<dbReference type="SUPFAM" id="SSF52540">
    <property type="entry name" value="P-loop containing nucleoside triphosphate hydrolases"/>
    <property type="match status" value="1"/>
</dbReference>
<accession>A0A3P3XHT2</accession>
<dbReference type="InterPro" id="IPR017871">
    <property type="entry name" value="ABC_transporter-like_CS"/>
</dbReference>
<dbReference type="InterPro" id="IPR027417">
    <property type="entry name" value="P-loop_NTPase"/>
</dbReference>
<dbReference type="GO" id="GO:0043190">
    <property type="term" value="C:ATP-binding cassette (ABC) transporter complex"/>
    <property type="evidence" value="ECO:0007669"/>
    <property type="project" value="TreeGrafter"/>
</dbReference>
<dbReference type="PROSITE" id="PS50893">
    <property type="entry name" value="ABC_TRANSPORTER_2"/>
    <property type="match status" value="1"/>
</dbReference>
<comment type="similarity">
    <text evidence="1">Belongs to the ABC transporter superfamily.</text>
</comment>
<dbReference type="GO" id="GO:0005524">
    <property type="term" value="F:ATP binding"/>
    <property type="evidence" value="ECO:0007669"/>
    <property type="project" value="UniProtKB-KW"/>
</dbReference>
<keyword evidence="6" id="KW-0378">Hydrolase</keyword>
<sequence>MPELFRADALRHVFPDGTAAIDNVSLSIAEGEFLIIAGRNGAGKSLLMRHFIGLSKPSSGAVFYRGQPVPAQIPLIRREVGYVFQDTEAQIFGQTVEEDLAFGPANLGMQGQDLEDAVQHALKEAHLEGMENRRPNTLSGGEKRRLAIAGVLAMSPRCVILDEPFANLDFPSVQEILAVLEVLRAEGKTLIVLTHEIEKVFALATRLVILDKGHIVFDAPPGEAQQSDFGSSGLVCPYQECYPWLMTH</sequence>
<dbReference type="InterPro" id="IPR003439">
    <property type="entry name" value="ABC_transporter-like_ATP-bd"/>
</dbReference>
<dbReference type="PANTHER" id="PTHR43553">
    <property type="entry name" value="HEAVY METAL TRANSPORTER"/>
    <property type="match status" value="1"/>
</dbReference>
<dbReference type="Pfam" id="PF00005">
    <property type="entry name" value="ABC_tran"/>
    <property type="match status" value="1"/>
</dbReference>
<evidence type="ECO:0000256" key="4">
    <source>
        <dbReference type="ARBA" id="ARBA00022840"/>
    </source>
</evidence>
<dbReference type="EMBL" id="FWDM01000017">
    <property type="protein sequence ID" value="SLM12258.1"/>
    <property type="molecule type" value="Genomic_DNA"/>
</dbReference>
<dbReference type="EC" id="3.6.3.-" evidence="6"/>
<dbReference type="GO" id="GO:0042626">
    <property type="term" value="F:ATPase-coupled transmembrane transporter activity"/>
    <property type="evidence" value="ECO:0007669"/>
    <property type="project" value="TreeGrafter"/>
</dbReference>
<keyword evidence="4 6" id="KW-0067">ATP-binding</keyword>
<dbReference type="InterPro" id="IPR003593">
    <property type="entry name" value="AAA+_ATPase"/>
</dbReference>
<keyword evidence="3" id="KW-0547">Nucleotide-binding</keyword>
<dbReference type="PROSITE" id="PS00211">
    <property type="entry name" value="ABC_TRANSPORTER_1"/>
    <property type="match status" value="1"/>
</dbReference>
<evidence type="ECO:0000256" key="2">
    <source>
        <dbReference type="ARBA" id="ARBA00022448"/>
    </source>
</evidence>
<dbReference type="InterPro" id="IPR015856">
    <property type="entry name" value="ABC_transpr_CbiO/EcfA_su"/>
</dbReference>
<keyword evidence="2" id="KW-0813">Transport</keyword>
<evidence type="ECO:0000256" key="1">
    <source>
        <dbReference type="ARBA" id="ARBA00005417"/>
    </source>
</evidence>
<evidence type="ECO:0000256" key="3">
    <source>
        <dbReference type="ARBA" id="ARBA00022741"/>
    </source>
</evidence>
<dbReference type="GO" id="GO:0016887">
    <property type="term" value="F:ATP hydrolysis activity"/>
    <property type="evidence" value="ECO:0007669"/>
    <property type="project" value="InterPro"/>
</dbReference>
<proteinExistence type="inferred from homology"/>
<dbReference type="SMART" id="SM00382">
    <property type="entry name" value="AAA"/>
    <property type="match status" value="1"/>
</dbReference>
<name>A0A3P3XHT2_9SPIR</name>
<evidence type="ECO:0000259" key="5">
    <source>
        <dbReference type="PROSITE" id="PS50893"/>
    </source>
</evidence>
<reference evidence="6" key="1">
    <citation type="submission" date="2017-02" db="EMBL/GenBank/DDBJ databases">
        <authorList>
            <person name="Regsiter A."/>
            <person name="William W."/>
        </authorList>
    </citation>
    <scope>NUCLEOTIDE SEQUENCE</scope>
    <source>
        <strain evidence="6">Bib</strain>
    </source>
</reference>
<evidence type="ECO:0000313" key="6">
    <source>
        <dbReference type="EMBL" id="SLM12258.1"/>
    </source>
</evidence>
<protein>
    <submittedName>
        <fullName evidence="6">Cobalt import ATP-binding protein CbiO</fullName>
        <ecNumber evidence="6">3.6.3.-</ecNumber>
    </submittedName>
</protein>
<dbReference type="CDD" id="cd03225">
    <property type="entry name" value="ABC_cobalt_CbiO_domain1"/>
    <property type="match status" value="1"/>
</dbReference>
<dbReference type="PANTHER" id="PTHR43553:SF24">
    <property type="entry name" value="ENERGY-COUPLING FACTOR TRANSPORTER ATP-BINDING PROTEIN ECFA1"/>
    <property type="match status" value="1"/>
</dbReference>
<gene>
    <name evidence="6" type="primary">cbiO</name>
    <name evidence="6" type="ORF">SPIROBIBN47_240032</name>
</gene>
<dbReference type="AlphaFoldDB" id="A0A3P3XHT2"/>
<feature type="domain" description="ABC transporter" evidence="5">
    <location>
        <begin position="5"/>
        <end position="237"/>
    </location>
</feature>
<dbReference type="Gene3D" id="3.40.50.300">
    <property type="entry name" value="P-loop containing nucleotide triphosphate hydrolases"/>
    <property type="match status" value="1"/>
</dbReference>
<dbReference type="InterPro" id="IPR050095">
    <property type="entry name" value="ECF_ABC_transporter_ATP-bd"/>
</dbReference>
<organism evidence="6">
    <name type="scientific">uncultured spirochete</name>
    <dbReference type="NCBI Taxonomy" id="156406"/>
    <lineage>
        <taxon>Bacteria</taxon>
        <taxon>Pseudomonadati</taxon>
        <taxon>Spirochaetota</taxon>
        <taxon>Spirochaetia</taxon>
        <taxon>Spirochaetales</taxon>
        <taxon>environmental samples</taxon>
    </lineage>
</organism>